<dbReference type="Gene3D" id="3.40.50.1820">
    <property type="entry name" value="alpha/beta hydrolase"/>
    <property type="match status" value="1"/>
</dbReference>
<dbReference type="InterPro" id="IPR005944">
    <property type="entry name" value="Pro_iminopeptidase"/>
</dbReference>
<evidence type="ECO:0000256" key="11">
    <source>
        <dbReference type="PIRNR" id="PIRNR006431"/>
    </source>
</evidence>
<feature type="active site" description="Nucleophile" evidence="12">
    <location>
        <position position="109"/>
    </location>
</feature>
<dbReference type="PATRIC" id="fig|161398.10.peg.3204"/>
<keyword evidence="9 11" id="KW-0378">Hydrolase</keyword>
<evidence type="ECO:0000256" key="12">
    <source>
        <dbReference type="PIRSR" id="PIRSR006431-1"/>
    </source>
</evidence>
<dbReference type="Pfam" id="PF00561">
    <property type="entry name" value="Abhydrolase_1"/>
    <property type="match status" value="1"/>
</dbReference>
<evidence type="ECO:0000256" key="6">
    <source>
        <dbReference type="ARBA" id="ARBA00022438"/>
    </source>
</evidence>
<dbReference type="InterPro" id="IPR002410">
    <property type="entry name" value="Peptidase_S33"/>
</dbReference>
<comment type="similarity">
    <text evidence="3 11">Belongs to the peptidase S33 family.</text>
</comment>
<evidence type="ECO:0000256" key="3">
    <source>
        <dbReference type="ARBA" id="ARBA00010088"/>
    </source>
</evidence>
<evidence type="ECO:0000256" key="9">
    <source>
        <dbReference type="ARBA" id="ARBA00022801"/>
    </source>
</evidence>
<reference evidence="14 15" key="1">
    <citation type="submission" date="2015-11" db="EMBL/GenBank/DDBJ databases">
        <authorList>
            <person name="Zhang Y."/>
            <person name="Guo Z."/>
        </authorList>
    </citation>
    <scope>NUCLEOTIDE SEQUENCE [LARGE SCALE GENOMIC DNA]</scope>
    <source>
        <strain evidence="14 15">KCTC 12086</strain>
    </source>
</reference>
<keyword evidence="15" id="KW-1185">Reference proteome</keyword>
<dbReference type="PRINTS" id="PR00793">
    <property type="entry name" value="PROAMNOPTASE"/>
</dbReference>
<evidence type="ECO:0000256" key="10">
    <source>
        <dbReference type="ARBA" id="ARBA00029605"/>
    </source>
</evidence>
<feature type="active site" description="Proton donor" evidence="12">
    <location>
        <position position="289"/>
    </location>
</feature>
<dbReference type="InterPro" id="IPR029058">
    <property type="entry name" value="AB_hydrolase_fold"/>
</dbReference>
<comment type="catalytic activity">
    <reaction evidence="1 11">
        <text>Release of N-terminal proline from a peptide.</text>
        <dbReference type="EC" id="3.4.11.5"/>
    </reaction>
</comment>
<feature type="domain" description="AB hydrolase-1" evidence="13">
    <location>
        <begin position="36"/>
        <end position="289"/>
    </location>
</feature>
<dbReference type="EMBL" id="CP013187">
    <property type="protein sequence ID" value="ALO43625.1"/>
    <property type="molecule type" value="Genomic_DNA"/>
</dbReference>
<keyword evidence="7 11" id="KW-0963">Cytoplasm</keyword>
<organism evidence="14 15">
    <name type="scientific">Pseudoalteromonas phenolica</name>
    <dbReference type="NCBI Taxonomy" id="161398"/>
    <lineage>
        <taxon>Bacteria</taxon>
        <taxon>Pseudomonadati</taxon>
        <taxon>Pseudomonadota</taxon>
        <taxon>Gammaproteobacteria</taxon>
        <taxon>Alteromonadales</taxon>
        <taxon>Pseudoalteromonadaceae</taxon>
        <taxon>Pseudoalteromonas</taxon>
    </lineage>
</organism>
<evidence type="ECO:0000256" key="7">
    <source>
        <dbReference type="ARBA" id="ARBA00022490"/>
    </source>
</evidence>
<evidence type="ECO:0000259" key="13">
    <source>
        <dbReference type="Pfam" id="PF00561"/>
    </source>
</evidence>
<accession>A0A0S2K5W2</accession>
<protein>
    <recommendedName>
        <fullName evidence="5 11">Proline iminopeptidase</fullName>
        <shortName evidence="11">PIP</shortName>
        <ecNumber evidence="4 11">3.4.11.5</ecNumber>
    </recommendedName>
    <alternativeName>
        <fullName evidence="10 11">Prolyl aminopeptidase</fullName>
    </alternativeName>
</protein>
<dbReference type="InterPro" id="IPR000073">
    <property type="entry name" value="AB_hydrolase_1"/>
</dbReference>
<dbReference type="Proteomes" id="UP000061457">
    <property type="component" value="Chromosome I"/>
</dbReference>
<feature type="active site" evidence="12">
    <location>
        <position position="262"/>
    </location>
</feature>
<evidence type="ECO:0000313" key="14">
    <source>
        <dbReference type="EMBL" id="ALO43625.1"/>
    </source>
</evidence>
<dbReference type="PANTHER" id="PTHR43722">
    <property type="entry name" value="PROLINE IMINOPEPTIDASE"/>
    <property type="match status" value="1"/>
</dbReference>
<evidence type="ECO:0000256" key="4">
    <source>
        <dbReference type="ARBA" id="ARBA00012568"/>
    </source>
</evidence>
<dbReference type="PIRSF" id="PIRSF006431">
    <property type="entry name" value="Pept_S33"/>
    <property type="match status" value="1"/>
</dbReference>
<dbReference type="EC" id="3.4.11.5" evidence="4 11"/>
<dbReference type="SUPFAM" id="SSF53474">
    <property type="entry name" value="alpha/beta-Hydrolases"/>
    <property type="match status" value="1"/>
</dbReference>
<name>A0A0S2K5W2_9GAMM</name>
<dbReference type="GO" id="GO:0004177">
    <property type="term" value="F:aminopeptidase activity"/>
    <property type="evidence" value="ECO:0007669"/>
    <property type="project" value="UniProtKB-UniRule"/>
</dbReference>
<dbReference type="RefSeq" id="WP_058031276.1">
    <property type="nucleotide sequence ID" value="NZ_CP013187.1"/>
</dbReference>
<evidence type="ECO:0000256" key="8">
    <source>
        <dbReference type="ARBA" id="ARBA00022670"/>
    </source>
</evidence>
<dbReference type="GO" id="GO:0005737">
    <property type="term" value="C:cytoplasm"/>
    <property type="evidence" value="ECO:0007669"/>
    <property type="project" value="UniProtKB-SubCell"/>
</dbReference>
<comment type="subcellular location">
    <subcellularLocation>
        <location evidence="2 11">Cytoplasm</location>
    </subcellularLocation>
</comment>
<evidence type="ECO:0000256" key="5">
    <source>
        <dbReference type="ARBA" id="ARBA00021843"/>
    </source>
</evidence>
<dbReference type="KEGG" id="pphe:PP2015_3146"/>
<keyword evidence="8 11" id="KW-0645">Protease</keyword>
<dbReference type="PANTHER" id="PTHR43722:SF1">
    <property type="entry name" value="PROLINE IMINOPEPTIDASE"/>
    <property type="match status" value="1"/>
</dbReference>
<keyword evidence="6 11" id="KW-0031">Aminopeptidase</keyword>
<proteinExistence type="inferred from homology"/>
<dbReference type="GO" id="GO:0006508">
    <property type="term" value="P:proteolysis"/>
    <property type="evidence" value="ECO:0007669"/>
    <property type="project" value="UniProtKB-KW"/>
</dbReference>
<evidence type="ECO:0000313" key="15">
    <source>
        <dbReference type="Proteomes" id="UP000061457"/>
    </source>
</evidence>
<evidence type="ECO:0000256" key="2">
    <source>
        <dbReference type="ARBA" id="ARBA00004496"/>
    </source>
</evidence>
<gene>
    <name evidence="14" type="ORF">PP2015_3146</name>
</gene>
<sequence>MSLGYEFKAARQSFHLAVGQGAQIHVEEYGCEQGVPVVVCHGGPGAGLVPSMSCLFNPRKYRIILFSQRGCGLSSPDSLVHNSPTHLVDDIHLLLNHLGIEKSVIAGGSWGATLALLFYQSHPERVSGLILWASFLAETSDLAWLYGPHGAGAQFYPELYLDFSHGLNSESEILQYYYQSLTGADELEQHKAAQLWMAWESKLALGTRTRLAHIEQAHSDVQQAKIMCHFFQKDNFSQLCGIAQFKELLCHLPCWLIHSRDDLVCRYAPVQRFAKEHKAQFYVLENAGHAQREGDYMDAIIRASDLMLCRLH</sequence>
<dbReference type="AlphaFoldDB" id="A0A0S2K5W2"/>
<dbReference type="STRING" id="161398.PP2015_3146"/>
<dbReference type="OrthoDB" id="9801127at2"/>
<evidence type="ECO:0000256" key="1">
    <source>
        <dbReference type="ARBA" id="ARBA00001585"/>
    </source>
</evidence>